<name>R7SQH3_DICSQ</name>
<reference evidence="1 2" key="1">
    <citation type="journal article" date="2012" name="Science">
        <title>The Paleozoic origin of enzymatic lignin decomposition reconstructed from 31 fungal genomes.</title>
        <authorList>
            <person name="Floudas D."/>
            <person name="Binder M."/>
            <person name="Riley R."/>
            <person name="Barry K."/>
            <person name="Blanchette R.A."/>
            <person name="Henrissat B."/>
            <person name="Martinez A.T."/>
            <person name="Otillar R."/>
            <person name="Spatafora J.W."/>
            <person name="Yadav J.S."/>
            <person name="Aerts A."/>
            <person name="Benoit I."/>
            <person name="Boyd A."/>
            <person name="Carlson A."/>
            <person name="Copeland A."/>
            <person name="Coutinho P.M."/>
            <person name="de Vries R.P."/>
            <person name="Ferreira P."/>
            <person name="Findley K."/>
            <person name="Foster B."/>
            <person name="Gaskell J."/>
            <person name="Glotzer D."/>
            <person name="Gorecki P."/>
            <person name="Heitman J."/>
            <person name="Hesse C."/>
            <person name="Hori C."/>
            <person name="Igarashi K."/>
            <person name="Jurgens J.A."/>
            <person name="Kallen N."/>
            <person name="Kersten P."/>
            <person name="Kohler A."/>
            <person name="Kuees U."/>
            <person name="Kumar T.K.A."/>
            <person name="Kuo A."/>
            <person name="LaButti K."/>
            <person name="Larrondo L.F."/>
            <person name="Lindquist E."/>
            <person name="Ling A."/>
            <person name="Lombard V."/>
            <person name="Lucas S."/>
            <person name="Lundell T."/>
            <person name="Martin R."/>
            <person name="McLaughlin D.J."/>
            <person name="Morgenstern I."/>
            <person name="Morin E."/>
            <person name="Murat C."/>
            <person name="Nagy L.G."/>
            <person name="Nolan M."/>
            <person name="Ohm R.A."/>
            <person name="Patyshakuliyeva A."/>
            <person name="Rokas A."/>
            <person name="Ruiz-Duenas F.J."/>
            <person name="Sabat G."/>
            <person name="Salamov A."/>
            <person name="Samejima M."/>
            <person name="Schmutz J."/>
            <person name="Slot J.C."/>
            <person name="St John F."/>
            <person name="Stenlid J."/>
            <person name="Sun H."/>
            <person name="Sun S."/>
            <person name="Syed K."/>
            <person name="Tsang A."/>
            <person name="Wiebenga A."/>
            <person name="Young D."/>
            <person name="Pisabarro A."/>
            <person name="Eastwood D.C."/>
            <person name="Martin F."/>
            <person name="Cullen D."/>
            <person name="Grigoriev I.V."/>
            <person name="Hibbett D.S."/>
        </authorList>
    </citation>
    <scope>NUCLEOTIDE SEQUENCE [LARGE SCALE GENOMIC DNA]</scope>
    <source>
        <strain evidence="1 2">LYAD-421 SS1</strain>
    </source>
</reference>
<dbReference type="HOGENOM" id="CLU_1758755_0_0_1"/>
<evidence type="ECO:0000313" key="1">
    <source>
        <dbReference type="EMBL" id="EJF57197.1"/>
    </source>
</evidence>
<dbReference type="EMBL" id="JH719455">
    <property type="protein sequence ID" value="EJF57197.1"/>
    <property type="molecule type" value="Genomic_DNA"/>
</dbReference>
<evidence type="ECO:0000313" key="2">
    <source>
        <dbReference type="Proteomes" id="UP000053319"/>
    </source>
</evidence>
<dbReference type="GeneID" id="18836018"/>
<dbReference type="RefSeq" id="XP_007370029.1">
    <property type="nucleotide sequence ID" value="XM_007369967.1"/>
</dbReference>
<gene>
    <name evidence="1" type="ORF">DICSQDRAFT_140535</name>
</gene>
<organism evidence="1 2">
    <name type="scientific">Dichomitus squalens (strain LYAD-421)</name>
    <name type="common">Western red white-rot fungus</name>
    <dbReference type="NCBI Taxonomy" id="732165"/>
    <lineage>
        <taxon>Eukaryota</taxon>
        <taxon>Fungi</taxon>
        <taxon>Dikarya</taxon>
        <taxon>Basidiomycota</taxon>
        <taxon>Agaricomycotina</taxon>
        <taxon>Agaricomycetes</taxon>
        <taxon>Polyporales</taxon>
        <taxon>Polyporaceae</taxon>
        <taxon>Dichomitus</taxon>
    </lineage>
</organism>
<sequence length="148" mass="16105">MQYSRHVGKNTGRVSVRHSRLGASCSEDRQRQGMQETVLPPWDNVKDVAIGSIGECLWVADFMAVKTAARSCGDEGGVGDVMWRLIGDDAKSAVAAAGCRDCRGEGQSIGSGLWRLHGEECQSHRRGHLRSHFAMLETGCTVELGCWT</sequence>
<dbReference type="KEGG" id="dsq:DICSQDRAFT_140535"/>
<dbReference type="Proteomes" id="UP000053319">
    <property type="component" value="Unassembled WGS sequence"/>
</dbReference>
<accession>R7SQH3</accession>
<proteinExistence type="predicted"/>
<protein>
    <submittedName>
        <fullName evidence="1">Uncharacterized protein</fullName>
    </submittedName>
</protein>
<dbReference type="AlphaFoldDB" id="R7SQH3"/>